<keyword evidence="2" id="KW-1185">Reference proteome</keyword>
<accession>A0A4C1Z8X0</accession>
<protein>
    <submittedName>
        <fullName evidence="1">Uncharacterized protein</fullName>
    </submittedName>
</protein>
<dbReference type="AlphaFoldDB" id="A0A4C1Z8X0"/>
<proteinExistence type="predicted"/>
<organism evidence="1 2">
    <name type="scientific">Eumeta variegata</name>
    <name type="common">Bagworm moth</name>
    <name type="synonym">Eumeta japonica</name>
    <dbReference type="NCBI Taxonomy" id="151549"/>
    <lineage>
        <taxon>Eukaryota</taxon>
        <taxon>Metazoa</taxon>
        <taxon>Ecdysozoa</taxon>
        <taxon>Arthropoda</taxon>
        <taxon>Hexapoda</taxon>
        <taxon>Insecta</taxon>
        <taxon>Pterygota</taxon>
        <taxon>Neoptera</taxon>
        <taxon>Endopterygota</taxon>
        <taxon>Lepidoptera</taxon>
        <taxon>Glossata</taxon>
        <taxon>Ditrysia</taxon>
        <taxon>Tineoidea</taxon>
        <taxon>Psychidae</taxon>
        <taxon>Oiketicinae</taxon>
        <taxon>Eumeta</taxon>
    </lineage>
</organism>
<evidence type="ECO:0000313" key="2">
    <source>
        <dbReference type="Proteomes" id="UP000299102"/>
    </source>
</evidence>
<gene>
    <name evidence="1" type="ORF">EVAR_54189_1</name>
</gene>
<dbReference type="EMBL" id="BGZK01001713">
    <property type="protein sequence ID" value="GBP85036.1"/>
    <property type="molecule type" value="Genomic_DNA"/>
</dbReference>
<sequence length="101" mass="11071">MTAKTANIKKEGVHFTHTRVKPRAYLNHKQKAIIVLNVNLRSEKAGKNVLELFQVTALKKDSPKLSQWENGSRSVISSKGVVTASGLGAGNKRDLYPSPCL</sequence>
<evidence type="ECO:0000313" key="1">
    <source>
        <dbReference type="EMBL" id="GBP85036.1"/>
    </source>
</evidence>
<reference evidence="1 2" key="1">
    <citation type="journal article" date="2019" name="Commun. Biol.">
        <title>The bagworm genome reveals a unique fibroin gene that provides high tensile strength.</title>
        <authorList>
            <person name="Kono N."/>
            <person name="Nakamura H."/>
            <person name="Ohtoshi R."/>
            <person name="Tomita M."/>
            <person name="Numata K."/>
            <person name="Arakawa K."/>
        </authorList>
    </citation>
    <scope>NUCLEOTIDE SEQUENCE [LARGE SCALE GENOMIC DNA]</scope>
</reference>
<name>A0A4C1Z8X0_EUMVA</name>
<dbReference type="Proteomes" id="UP000299102">
    <property type="component" value="Unassembled WGS sequence"/>
</dbReference>
<comment type="caution">
    <text evidence="1">The sequence shown here is derived from an EMBL/GenBank/DDBJ whole genome shotgun (WGS) entry which is preliminary data.</text>
</comment>